<evidence type="ECO:0000256" key="2">
    <source>
        <dbReference type="ARBA" id="ARBA00023163"/>
    </source>
</evidence>
<keyword evidence="1" id="KW-0805">Transcription regulation</keyword>
<proteinExistence type="predicted"/>
<keyword evidence="2" id="KW-0804">Transcription</keyword>
<dbReference type="PANTHER" id="PTHR16088:SF3">
    <property type="entry name" value="GON-4-LIKE PROTEIN"/>
    <property type="match status" value="1"/>
</dbReference>
<feature type="region of interest" description="Disordered" evidence="4">
    <location>
        <begin position="167"/>
        <end position="216"/>
    </location>
</feature>
<feature type="compositionally biased region" description="Basic and acidic residues" evidence="4">
    <location>
        <begin position="487"/>
        <end position="508"/>
    </location>
</feature>
<evidence type="ECO:0000256" key="3">
    <source>
        <dbReference type="ARBA" id="ARBA00023242"/>
    </source>
</evidence>
<dbReference type="AlphaFoldDB" id="A0A7R9G1A4"/>
<dbReference type="GO" id="GO:0006355">
    <property type="term" value="P:regulation of DNA-templated transcription"/>
    <property type="evidence" value="ECO:0007669"/>
    <property type="project" value="TreeGrafter"/>
</dbReference>
<dbReference type="EMBL" id="OC003419">
    <property type="protein sequence ID" value="CAD7263272.1"/>
    <property type="molecule type" value="Genomic_DNA"/>
</dbReference>
<name>A0A7R9G1A4_TIMSH</name>
<reference evidence="5" key="1">
    <citation type="submission" date="2020-11" db="EMBL/GenBank/DDBJ databases">
        <authorList>
            <person name="Tran Van P."/>
        </authorList>
    </citation>
    <scope>NUCLEOTIDE SEQUENCE</scope>
</reference>
<organism evidence="5">
    <name type="scientific">Timema shepardi</name>
    <name type="common">Walking stick</name>
    <dbReference type="NCBI Taxonomy" id="629360"/>
    <lineage>
        <taxon>Eukaryota</taxon>
        <taxon>Metazoa</taxon>
        <taxon>Ecdysozoa</taxon>
        <taxon>Arthropoda</taxon>
        <taxon>Hexapoda</taxon>
        <taxon>Insecta</taxon>
        <taxon>Pterygota</taxon>
        <taxon>Neoptera</taxon>
        <taxon>Polyneoptera</taxon>
        <taxon>Phasmatodea</taxon>
        <taxon>Timematodea</taxon>
        <taxon>Timematoidea</taxon>
        <taxon>Timematidae</taxon>
        <taxon>Timema</taxon>
    </lineage>
</organism>
<feature type="compositionally biased region" description="Low complexity" evidence="4">
    <location>
        <begin position="203"/>
        <end position="216"/>
    </location>
</feature>
<accession>A0A7R9G1A4</accession>
<evidence type="ECO:0000256" key="1">
    <source>
        <dbReference type="ARBA" id="ARBA00023015"/>
    </source>
</evidence>
<dbReference type="PANTHER" id="PTHR16088">
    <property type="entry name" value="YY1 ASSOCIATED PROTEIN-RELATED"/>
    <property type="match status" value="1"/>
</dbReference>
<feature type="compositionally biased region" description="Acidic residues" evidence="4">
    <location>
        <begin position="167"/>
        <end position="189"/>
    </location>
</feature>
<gene>
    <name evidence="5" type="ORF">TSIB3V08_LOCUS7354</name>
</gene>
<keyword evidence="3" id="KW-0539">Nucleus</keyword>
<feature type="region of interest" description="Disordered" evidence="4">
    <location>
        <begin position="481"/>
        <end position="508"/>
    </location>
</feature>
<evidence type="ECO:0000256" key="4">
    <source>
        <dbReference type="SAM" id="MobiDB-lite"/>
    </source>
</evidence>
<sequence length="734" mass="83633">MGNLILCLLAGHGLIPEHPVGRKLHSVCCVERCRVEVRARALVLEFIKGVWKRNSSDLAVEEVEVLSTMEDELEKQLDAKASKSNLSVANVKNILKHVITNEHVLAMVRHTIKGNVINNEDLPFQPKLTRAKTKELMKAQPELSWPVTAVTPVKKPLKCHVLMDQELPEDSSDEEYNPNDEDQSDDEKENESMASDLDSQPRTPATITLPPTPIINDISTQTSWTEDGLFKMPQENIGQRTRSKFSLSDTPLETIEQAFIPPDITTDMYDLECDDEDWNNFLKDFTKPLTPEVNDTVEDDEDADPEYNILADEEEVVDHEELRMDRAVKVSKKELNALFNELFEYTEMRSSDDEEPRNGTEPTVQIFLLEPELLDLPKEIIEIPPPAAETQQQLDPEFVRLTEQQRLILDQQMRKHVQLTTQHFLQTFAHPHFSHFAPKCKELLINLKFLADNKDNSSFQALNLAGAIELVESWEERLSDGSEEAEEIKRDRKTDESKVKGKQRRENSLRGEGKLRFIETSLGNSERSGSLGRVHSTLLCTSEVEEKACVEAAMMLILNVFSKQDEIFHESFALSKDPQATLRTFVHESRLTTSAVIYACAYPHSLTVRMRTQPPTFLVLLSCWMFVTSKTAVDIMRKKRRVHTFTFTKQLLDLVSNSEVFLYPLLLPPIPFRSDIITHNLYLPPENDLDSVKPPNKQPKELLPSVWRDHIYPGISSPGNMTGVLIYKSINVCG</sequence>
<dbReference type="GO" id="GO:0005634">
    <property type="term" value="C:nucleus"/>
    <property type="evidence" value="ECO:0007669"/>
    <property type="project" value="TreeGrafter"/>
</dbReference>
<dbReference type="InterPro" id="IPR052435">
    <property type="entry name" value="YY1-Transcr_Regul"/>
</dbReference>
<evidence type="ECO:0000313" key="5">
    <source>
        <dbReference type="EMBL" id="CAD7263272.1"/>
    </source>
</evidence>
<dbReference type="GO" id="GO:0003712">
    <property type="term" value="F:transcription coregulator activity"/>
    <property type="evidence" value="ECO:0007669"/>
    <property type="project" value="TreeGrafter"/>
</dbReference>
<protein>
    <submittedName>
        <fullName evidence="5">Uncharacterized protein</fullName>
    </submittedName>
</protein>